<evidence type="ECO:0000313" key="8">
    <source>
        <dbReference type="Proteomes" id="UP000290439"/>
    </source>
</evidence>
<dbReference type="PANTHER" id="PTHR10434:SF66">
    <property type="entry name" value="PHOSPHOLIPID_GLYCEROL ACYLTRANSFERASE DOMAIN-CONTAINING PROTEIN"/>
    <property type="match status" value="1"/>
</dbReference>
<dbReference type="EMBL" id="LR215973">
    <property type="protein sequence ID" value="VFB01136.1"/>
    <property type="molecule type" value="Genomic_DNA"/>
</dbReference>
<proteinExistence type="inferred from homology"/>
<evidence type="ECO:0000256" key="4">
    <source>
        <dbReference type="RuleBase" id="RU361267"/>
    </source>
</evidence>
<keyword evidence="4" id="KW-0443">Lipid metabolism</keyword>
<keyword evidence="4" id="KW-0444">Lipid biosynthesis</keyword>
<dbReference type="SUPFAM" id="SSF69593">
    <property type="entry name" value="Glycerol-3-phosphate (1)-acyltransferase"/>
    <property type="match status" value="1"/>
</dbReference>
<dbReference type="InterPro" id="IPR036412">
    <property type="entry name" value="HAD-like_sf"/>
</dbReference>
<dbReference type="Pfam" id="PF01553">
    <property type="entry name" value="Acyltransferase"/>
    <property type="match status" value="1"/>
</dbReference>
<name>A0A4U8W775_9NOCA</name>
<keyword evidence="5" id="KW-1133">Transmembrane helix</keyword>
<feature type="domain" description="Phospholipid/glycerol acyltransferase" evidence="6">
    <location>
        <begin position="323"/>
        <end position="437"/>
    </location>
</feature>
<dbReference type="NCBIfam" id="TIGR00530">
    <property type="entry name" value="AGP_acyltrn"/>
    <property type="match status" value="1"/>
</dbReference>
<dbReference type="InterPro" id="IPR002123">
    <property type="entry name" value="Plipid/glycerol_acylTrfase"/>
</dbReference>
<keyword evidence="4" id="KW-0594">Phospholipid biosynthesis</keyword>
<gene>
    <name evidence="7" type="primary">plsC_3</name>
    <name evidence="7" type="ORF">NCTC10797_04953</name>
</gene>
<dbReference type="SUPFAM" id="SSF56784">
    <property type="entry name" value="HAD-like"/>
    <property type="match status" value="1"/>
</dbReference>
<evidence type="ECO:0000256" key="2">
    <source>
        <dbReference type="ARBA" id="ARBA00022679"/>
    </source>
</evidence>
<comment type="domain">
    <text evidence="4">The HXXXXD motif is essential for acyltransferase activity and may constitute the binding site for the phosphate moiety of the glycerol-3-phosphate.</text>
</comment>
<dbReference type="GO" id="GO:0006654">
    <property type="term" value="P:phosphatidic acid biosynthetic process"/>
    <property type="evidence" value="ECO:0007669"/>
    <property type="project" value="TreeGrafter"/>
</dbReference>
<evidence type="ECO:0000256" key="5">
    <source>
        <dbReference type="SAM" id="Phobius"/>
    </source>
</evidence>
<dbReference type="GO" id="GO:0016020">
    <property type="term" value="C:membrane"/>
    <property type="evidence" value="ECO:0007669"/>
    <property type="project" value="InterPro"/>
</dbReference>
<comment type="catalytic activity">
    <reaction evidence="4">
        <text>a 1-acyl-sn-glycero-3-phosphate + an acyl-CoA = a 1,2-diacyl-sn-glycero-3-phosphate + CoA</text>
        <dbReference type="Rhea" id="RHEA:19709"/>
        <dbReference type="ChEBI" id="CHEBI:57287"/>
        <dbReference type="ChEBI" id="CHEBI:57970"/>
        <dbReference type="ChEBI" id="CHEBI:58342"/>
        <dbReference type="ChEBI" id="CHEBI:58608"/>
        <dbReference type="EC" id="2.3.1.51"/>
    </reaction>
</comment>
<dbReference type="NCBIfam" id="TIGR01490">
    <property type="entry name" value="HAD-SF-IB-hyp1"/>
    <property type="match status" value="1"/>
</dbReference>
<dbReference type="Proteomes" id="UP000290439">
    <property type="component" value="Chromosome"/>
</dbReference>
<protein>
    <recommendedName>
        <fullName evidence="4">1-acyl-sn-glycerol-3-phosphate acyltransferase</fullName>
        <ecNumber evidence="4">2.3.1.51</ecNumber>
    </recommendedName>
</protein>
<dbReference type="RefSeq" id="WP_130918750.1">
    <property type="nucleotide sequence ID" value="NZ_LR215973.1"/>
</dbReference>
<dbReference type="PANTHER" id="PTHR10434">
    <property type="entry name" value="1-ACYL-SN-GLYCEROL-3-PHOSPHATE ACYLTRANSFERASE"/>
    <property type="match status" value="1"/>
</dbReference>
<evidence type="ECO:0000256" key="3">
    <source>
        <dbReference type="ARBA" id="ARBA00023315"/>
    </source>
</evidence>
<comment type="similarity">
    <text evidence="1 4">Belongs to the 1-acyl-sn-glycerol-3-phosphate acyltransferase family.</text>
</comment>
<dbReference type="EC" id="2.3.1.51" evidence="4"/>
<dbReference type="AlphaFoldDB" id="A0A4U8W775"/>
<dbReference type="NCBIfam" id="TIGR01488">
    <property type="entry name" value="HAD-SF-IB"/>
    <property type="match status" value="1"/>
</dbReference>
<keyword evidence="5" id="KW-0472">Membrane</keyword>
<keyword evidence="4" id="KW-1208">Phospholipid metabolism</keyword>
<reference evidence="7 8" key="1">
    <citation type="submission" date="2019-02" db="EMBL/GenBank/DDBJ databases">
        <authorList>
            <consortium name="Pathogen Informatics"/>
        </authorList>
    </citation>
    <scope>NUCLEOTIDE SEQUENCE [LARGE SCALE GENOMIC DNA]</scope>
    <source>
        <strain evidence="7 8">3012STDY6756504</strain>
    </source>
</reference>
<feature type="transmembrane region" description="Helical" evidence="5">
    <location>
        <begin position="259"/>
        <end position="279"/>
    </location>
</feature>
<dbReference type="Gene3D" id="3.40.50.1000">
    <property type="entry name" value="HAD superfamily/HAD-like"/>
    <property type="match status" value="1"/>
</dbReference>
<keyword evidence="2 4" id="KW-0808">Transferase</keyword>
<dbReference type="SMART" id="SM00563">
    <property type="entry name" value="PlsC"/>
    <property type="match status" value="1"/>
</dbReference>
<organism evidence="7 8">
    <name type="scientific">Nocardia cyriacigeorgica</name>
    <dbReference type="NCBI Taxonomy" id="135487"/>
    <lineage>
        <taxon>Bacteria</taxon>
        <taxon>Bacillati</taxon>
        <taxon>Actinomycetota</taxon>
        <taxon>Actinomycetes</taxon>
        <taxon>Mycobacteriales</taxon>
        <taxon>Nocardiaceae</taxon>
        <taxon>Nocardia</taxon>
    </lineage>
</organism>
<evidence type="ECO:0000259" key="6">
    <source>
        <dbReference type="SMART" id="SM00563"/>
    </source>
</evidence>
<evidence type="ECO:0000256" key="1">
    <source>
        <dbReference type="ARBA" id="ARBA00008655"/>
    </source>
</evidence>
<evidence type="ECO:0000313" key="7">
    <source>
        <dbReference type="EMBL" id="VFB01136.1"/>
    </source>
</evidence>
<dbReference type="InterPro" id="IPR023214">
    <property type="entry name" value="HAD_sf"/>
</dbReference>
<dbReference type="InterPro" id="IPR004552">
    <property type="entry name" value="AGP_acyltrans"/>
</dbReference>
<dbReference type="Pfam" id="PF12710">
    <property type="entry name" value="HAD"/>
    <property type="match status" value="1"/>
</dbReference>
<dbReference type="GO" id="GO:0003841">
    <property type="term" value="F:1-acylglycerol-3-phosphate O-acyltransferase activity"/>
    <property type="evidence" value="ECO:0007669"/>
    <property type="project" value="UniProtKB-UniRule"/>
</dbReference>
<dbReference type="CDD" id="cd07989">
    <property type="entry name" value="LPLAT_AGPAT-like"/>
    <property type="match status" value="1"/>
</dbReference>
<accession>A0A4U8W775</accession>
<dbReference type="InterPro" id="IPR006385">
    <property type="entry name" value="HAD_hydro_SerB1"/>
</dbReference>
<keyword evidence="3 4" id="KW-0012">Acyltransferase</keyword>
<keyword evidence="5" id="KW-0812">Transmembrane</keyword>
<sequence length="491" mass="52696">MGSEERMDALELDAAHSDIDSVVQAIWVGPQGPGVAAVFELGGVVVGGFDSAPPRRLLSRRDDDREEQMARVLLDGIRAHPDDASHGRFLDSAGRVLAGSAETDLDEIGTRLFKRTLYGFIHPEAWQLIRTHRAAGHTVVLVSSGPRFALEPVAAALGIEHTLCTRMATEDGALTGFPEGRTLWCSGKAEAIREFAATSGIELRDSFAYVASGTDLPVLSSVGFPIAVNPDSALAVTCAEKDWPALTFRARRPARPVDIARTVAGFAALIAGAISGVLVKSYTRDRRRMADALMKFGTGATLRATGVRLRVSGAHNARSPRPAVFVFNHQSQYDVIIVPAVLGGGVTGIGKKELTKNPVFGPLMRFVGVTFIDRTDTARAKASLEPVVHTLRDGLSIAVAPEGTRSFTPEVGLFKKGAFHIAIQAGVPVIPVVIRNAGEVSWRDSMVVRPGVVDVAVLEPIDVSGWDPANMHDDVERVRQLFIDTLLDWPE</sequence>